<organism evidence="5 6">
    <name type="scientific">Sphingomonas colocasiae</name>
    <dbReference type="NCBI Taxonomy" id="1848973"/>
    <lineage>
        <taxon>Bacteria</taxon>
        <taxon>Pseudomonadati</taxon>
        <taxon>Pseudomonadota</taxon>
        <taxon>Alphaproteobacteria</taxon>
        <taxon>Sphingomonadales</taxon>
        <taxon>Sphingomonadaceae</taxon>
        <taxon>Sphingomonas</taxon>
    </lineage>
</organism>
<dbReference type="EMBL" id="JAINVV010000008">
    <property type="protein sequence ID" value="MBY8824084.1"/>
    <property type="molecule type" value="Genomic_DNA"/>
</dbReference>
<dbReference type="InterPro" id="IPR016181">
    <property type="entry name" value="Acyl_CoA_acyltransferase"/>
</dbReference>
<feature type="domain" description="N-acetyltransferase" evidence="4">
    <location>
        <begin position="1"/>
        <end position="137"/>
    </location>
</feature>
<evidence type="ECO:0000313" key="5">
    <source>
        <dbReference type="EMBL" id="MBY8824084.1"/>
    </source>
</evidence>
<accession>A0ABS7PVS1</accession>
<keyword evidence="3" id="KW-0963">Cytoplasm</keyword>
<dbReference type="Pfam" id="PF00583">
    <property type="entry name" value="Acetyltransf_1"/>
    <property type="match status" value="1"/>
</dbReference>
<gene>
    <name evidence="5" type="primary">rimI</name>
    <name evidence="5" type="ORF">K7G82_17400</name>
</gene>
<dbReference type="InterPro" id="IPR050832">
    <property type="entry name" value="Bact_Acetyltransf"/>
</dbReference>
<dbReference type="NCBIfam" id="TIGR01575">
    <property type="entry name" value="rimI"/>
    <property type="match status" value="1"/>
</dbReference>
<dbReference type="InterPro" id="IPR006464">
    <property type="entry name" value="AcTrfase_RimI/Ard1"/>
</dbReference>
<evidence type="ECO:0000256" key="2">
    <source>
        <dbReference type="ARBA" id="ARBA00023315"/>
    </source>
</evidence>
<dbReference type="GO" id="GO:0005840">
    <property type="term" value="C:ribosome"/>
    <property type="evidence" value="ECO:0007669"/>
    <property type="project" value="UniProtKB-KW"/>
</dbReference>
<sequence length="142" mass="15221">MAPVMEIMRAAFDPAYGEAWTSGQCAGILASPGTWLMIAELDGRPAGFALTRVIVDEAELLLIAVHPEARRRGIGVRLIAGVAEAARRRGAASLFLEVRSNNPAIALYTGTGFSKVGERINYYRGANGDLFDAHTYSLPLCP</sequence>
<keyword evidence="6" id="KW-1185">Reference proteome</keyword>
<keyword evidence="2 5" id="KW-0012">Acyltransferase</keyword>
<evidence type="ECO:0000313" key="6">
    <source>
        <dbReference type="Proteomes" id="UP000706039"/>
    </source>
</evidence>
<dbReference type="CDD" id="cd04301">
    <property type="entry name" value="NAT_SF"/>
    <property type="match status" value="1"/>
</dbReference>
<protein>
    <recommendedName>
        <fullName evidence="3">[Ribosomal protein bS18]-alanine N-acetyltransferase</fullName>
        <ecNumber evidence="3">2.3.1.266</ecNumber>
    </recommendedName>
</protein>
<comment type="caution">
    <text evidence="5">The sequence shown here is derived from an EMBL/GenBank/DDBJ whole genome shotgun (WGS) entry which is preliminary data.</text>
</comment>
<proteinExistence type="inferred from homology"/>
<evidence type="ECO:0000256" key="1">
    <source>
        <dbReference type="ARBA" id="ARBA00022679"/>
    </source>
</evidence>
<evidence type="ECO:0000256" key="3">
    <source>
        <dbReference type="RuleBase" id="RU363094"/>
    </source>
</evidence>
<dbReference type="SUPFAM" id="SSF55729">
    <property type="entry name" value="Acyl-CoA N-acyltransferases (Nat)"/>
    <property type="match status" value="1"/>
</dbReference>
<dbReference type="Gene3D" id="3.40.630.30">
    <property type="match status" value="1"/>
</dbReference>
<dbReference type="Proteomes" id="UP000706039">
    <property type="component" value="Unassembled WGS sequence"/>
</dbReference>
<comment type="function">
    <text evidence="3">Acetylates the N-terminal alanine of ribosomal protein bS18.</text>
</comment>
<keyword evidence="1 5" id="KW-0808">Transferase</keyword>
<dbReference type="GO" id="GO:0008999">
    <property type="term" value="F:protein-N-terminal-alanine acetyltransferase activity"/>
    <property type="evidence" value="ECO:0007669"/>
    <property type="project" value="UniProtKB-EC"/>
</dbReference>
<keyword evidence="5" id="KW-0687">Ribonucleoprotein</keyword>
<comment type="catalytic activity">
    <reaction evidence="3">
        <text>N-terminal L-alanyl-[ribosomal protein bS18] + acetyl-CoA = N-terminal N(alpha)-acetyl-L-alanyl-[ribosomal protein bS18] + CoA + H(+)</text>
        <dbReference type="Rhea" id="RHEA:43756"/>
        <dbReference type="Rhea" id="RHEA-COMP:10676"/>
        <dbReference type="Rhea" id="RHEA-COMP:10677"/>
        <dbReference type="ChEBI" id="CHEBI:15378"/>
        <dbReference type="ChEBI" id="CHEBI:57287"/>
        <dbReference type="ChEBI" id="CHEBI:57288"/>
        <dbReference type="ChEBI" id="CHEBI:64718"/>
        <dbReference type="ChEBI" id="CHEBI:83683"/>
        <dbReference type="EC" id="2.3.1.266"/>
    </reaction>
</comment>
<keyword evidence="5" id="KW-0689">Ribosomal protein</keyword>
<comment type="subcellular location">
    <subcellularLocation>
        <location evidence="3">Cytoplasm</location>
    </subcellularLocation>
</comment>
<name>A0ABS7PVS1_9SPHN</name>
<comment type="similarity">
    <text evidence="3">Belongs to the acetyltransferase family. RimI subfamily.</text>
</comment>
<dbReference type="PROSITE" id="PS51186">
    <property type="entry name" value="GNAT"/>
    <property type="match status" value="1"/>
</dbReference>
<dbReference type="InterPro" id="IPR000182">
    <property type="entry name" value="GNAT_dom"/>
</dbReference>
<dbReference type="EC" id="2.3.1.266" evidence="3"/>
<dbReference type="PANTHER" id="PTHR43877">
    <property type="entry name" value="AMINOALKYLPHOSPHONATE N-ACETYLTRANSFERASE-RELATED-RELATED"/>
    <property type="match status" value="1"/>
</dbReference>
<evidence type="ECO:0000259" key="4">
    <source>
        <dbReference type="PROSITE" id="PS51186"/>
    </source>
</evidence>
<reference evidence="5 6" key="1">
    <citation type="submission" date="2021-08" db="EMBL/GenBank/DDBJ databases">
        <authorList>
            <person name="Tuo L."/>
        </authorList>
    </citation>
    <scope>NUCLEOTIDE SEQUENCE [LARGE SCALE GENOMIC DNA]</scope>
    <source>
        <strain evidence="5 6">JCM 31229</strain>
    </source>
</reference>